<dbReference type="GO" id="GO:0004803">
    <property type="term" value="F:transposase activity"/>
    <property type="evidence" value="ECO:0007669"/>
    <property type="project" value="InterPro"/>
</dbReference>
<reference evidence="1 2" key="1">
    <citation type="submission" date="2019-12" db="EMBL/GenBank/DDBJ databases">
        <title>Streptomyces sp. strain T44 isolated from rhizosphere soil of Broussonetia papyrifera.</title>
        <authorList>
            <person name="Mo P."/>
        </authorList>
    </citation>
    <scope>NUCLEOTIDE SEQUENCE [LARGE SCALE GENOMIC DNA]</scope>
    <source>
        <strain evidence="1 2">T44</strain>
    </source>
</reference>
<dbReference type="Proteomes" id="UP000436138">
    <property type="component" value="Chromosome"/>
</dbReference>
<name>A0A6I6MX92_9ACTN</name>
<dbReference type="SUPFAM" id="SSF46689">
    <property type="entry name" value="Homeodomain-like"/>
    <property type="match status" value="1"/>
</dbReference>
<dbReference type="InterPro" id="IPR009057">
    <property type="entry name" value="Homeodomain-like_sf"/>
</dbReference>
<accession>A0A6I6MX92</accession>
<dbReference type="EMBL" id="CP047020">
    <property type="protein sequence ID" value="QHA02230.1"/>
    <property type="molecule type" value="Genomic_DNA"/>
</dbReference>
<gene>
    <name evidence="1" type="ORF">GQF42_01830</name>
</gene>
<evidence type="ECO:0000313" key="2">
    <source>
        <dbReference type="Proteomes" id="UP000436138"/>
    </source>
</evidence>
<dbReference type="GO" id="GO:0006313">
    <property type="term" value="P:DNA transposition"/>
    <property type="evidence" value="ECO:0007669"/>
    <property type="project" value="InterPro"/>
</dbReference>
<proteinExistence type="predicted"/>
<dbReference type="GO" id="GO:0003677">
    <property type="term" value="F:DNA binding"/>
    <property type="evidence" value="ECO:0007669"/>
    <property type="project" value="InterPro"/>
</dbReference>
<protein>
    <submittedName>
        <fullName evidence="1">Transposase</fullName>
    </submittedName>
</protein>
<dbReference type="InterPro" id="IPR036388">
    <property type="entry name" value="WH-like_DNA-bd_sf"/>
</dbReference>
<dbReference type="AlphaFoldDB" id="A0A6I6MX92"/>
<sequence length="154" mass="15903">MSGNSGKRYTAELKRDAVELVLSTGRTPTEVARELGASAEGLRSWVKQAKIDRGQGPAGALTRALSTCRDGGLLMVCQVAVGLVADLVQPAVGRVGGPDSGVARTTGSAAVSTFSEVRTASSRLPQVVPSPGTSVSNCMVLPPPGRSSNRIRWT</sequence>
<organism evidence="1 2">
    <name type="scientific">Streptomyces broussonetiae</name>
    <dbReference type="NCBI Taxonomy" id="2686304"/>
    <lineage>
        <taxon>Bacteria</taxon>
        <taxon>Bacillati</taxon>
        <taxon>Actinomycetota</taxon>
        <taxon>Actinomycetes</taxon>
        <taxon>Kitasatosporales</taxon>
        <taxon>Streptomycetaceae</taxon>
        <taxon>Streptomyces</taxon>
    </lineage>
</organism>
<evidence type="ECO:0000313" key="1">
    <source>
        <dbReference type="EMBL" id="QHA02230.1"/>
    </source>
</evidence>
<dbReference type="KEGG" id="sbro:GQF42_01830"/>
<dbReference type="Gene3D" id="1.10.10.10">
    <property type="entry name" value="Winged helix-like DNA-binding domain superfamily/Winged helix DNA-binding domain"/>
    <property type="match status" value="1"/>
</dbReference>
<dbReference type="Pfam" id="PF01527">
    <property type="entry name" value="HTH_Tnp_1"/>
    <property type="match status" value="1"/>
</dbReference>
<dbReference type="InterPro" id="IPR002514">
    <property type="entry name" value="Transposase_8"/>
</dbReference>
<keyword evidence="2" id="KW-1185">Reference proteome</keyword>